<proteinExistence type="predicted"/>
<dbReference type="PANTHER" id="PTHR47718:SF3">
    <property type="entry name" value="PROTEIN FAR1-RELATED SEQUENCE 5-LIKE"/>
    <property type="match status" value="1"/>
</dbReference>
<dbReference type="PANTHER" id="PTHR47718">
    <property type="entry name" value="OS01G0519700 PROTEIN"/>
    <property type="match status" value="1"/>
</dbReference>
<gene>
    <name evidence="2" type="ORF">LITE_LOCUS30084</name>
</gene>
<dbReference type="Proteomes" id="UP001154282">
    <property type="component" value="Unassembled WGS sequence"/>
</dbReference>
<evidence type="ECO:0000313" key="3">
    <source>
        <dbReference type="Proteomes" id="UP001154282"/>
    </source>
</evidence>
<organism evidence="2 3">
    <name type="scientific">Linum tenue</name>
    <dbReference type="NCBI Taxonomy" id="586396"/>
    <lineage>
        <taxon>Eukaryota</taxon>
        <taxon>Viridiplantae</taxon>
        <taxon>Streptophyta</taxon>
        <taxon>Embryophyta</taxon>
        <taxon>Tracheophyta</taxon>
        <taxon>Spermatophyta</taxon>
        <taxon>Magnoliopsida</taxon>
        <taxon>eudicotyledons</taxon>
        <taxon>Gunneridae</taxon>
        <taxon>Pentapetalae</taxon>
        <taxon>rosids</taxon>
        <taxon>fabids</taxon>
        <taxon>Malpighiales</taxon>
        <taxon>Linaceae</taxon>
        <taxon>Linum</taxon>
    </lineage>
</organism>
<comment type="caution">
    <text evidence="2">The sequence shown here is derived from an EMBL/GenBank/DDBJ whole genome shotgun (WGS) entry which is preliminary data.</text>
</comment>
<reference evidence="2" key="1">
    <citation type="submission" date="2022-08" db="EMBL/GenBank/DDBJ databases">
        <authorList>
            <person name="Gutierrez-Valencia J."/>
        </authorList>
    </citation>
    <scope>NUCLEOTIDE SEQUENCE</scope>
</reference>
<accession>A0AAV0MR22</accession>
<protein>
    <recommendedName>
        <fullName evidence="1">MULE transposase domain-containing protein</fullName>
    </recommendedName>
</protein>
<name>A0AAV0MR22_9ROSI</name>
<dbReference type="EMBL" id="CAMGYJ010000007">
    <property type="protein sequence ID" value="CAI0449229.1"/>
    <property type="molecule type" value="Genomic_DNA"/>
</dbReference>
<dbReference type="InterPro" id="IPR018289">
    <property type="entry name" value="MULE_transposase_dom"/>
</dbReference>
<evidence type="ECO:0000259" key="1">
    <source>
        <dbReference type="Pfam" id="PF10551"/>
    </source>
</evidence>
<dbReference type="AlphaFoldDB" id="A0AAV0MR22"/>
<feature type="non-terminal residue" evidence="2">
    <location>
        <position position="1"/>
    </location>
</feature>
<evidence type="ECO:0000313" key="2">
    <source>
        <dbReference type="EMBL" id="CAI0449229.1"/>
    </source>
</evidence>
<keyword evidence="3" id="KW-1185">Reference proteome</keyword>
<sequence length="294" mass="33665">GGSGVNEGDNVDCTSLFLSDVYDTHDQACKAAKEIAMSNSFSLIVASVKRNLGEGNPRIYMDCNHGSRSNSYTSDPAKTTRSKSTTGKLGCRFRVVVQSVKIDGKCKWRIHGIKSSGFHSHRLEVYSERSRQKNALSHVEKMNIKELEATHTQAKDIRSLLNMKYDAHHNMTQIYNETAKIRRERLGGLKPMRWTLIEAQRLGYFIECEFDDQRRVTRLFLCHPESIRMLLAWYFVVLIDSTYKTNKYKQPLVQLIGVSPVKKNFNIGFALISDEMKETYAWVLMQLKIVLGDR</sequence>
<feature type="domain" description="MULE transposase" evidence="1">
    <location>
        <begin position="236"/>
        <end position="288"/>
    </location>
</feature>
<dbReference type="Pfam" id="PF10551">
    <property type="entry name" value="MULE"/>
    <property type="match status" value="1"/>
</dbReference>